<organism evidence="3 4">
    <name type="scientific">Nakamurella leprariae</name>
    <dbReference type="NCBI Taxonomy" id="2803911"/>
    <lineage>
        <taxon>Bacteria</taxon>
        <taxon>Bacillati</taxon>
        <taxon>Actinomycetota</taxon>
        <taxon>Actinomycetes</taxon>
        <taxon>Nakamurellales</taxon>
        <taxon>Nakamurellaceae</taxon>
        <taxon>Nakamurella</taxon>
    </lineage>
</organism>
<protein>
    <submittedName>
        <fullName evidence="3">LLM class flavin-dependent oxidoreductase</fullName>
    </submittedName>
</protein>
<dbReference type="PANTHER" id="PTHR43244">
    <property type="match status" value="1"/>
</dbReference>
<dbReference type="PANTHER" id="PTHR43244:SF1">
    <property type="entry name" value="5,10-METHYLENETETRAHYDROMETHANOPTERIN REDUCTASE"/>
    <property type="match status" value="1"/>
</dbReference>
<evidence type="ECO:0000259" key="2">
    <source>
        <dbReference type="Pfam" id="PF00296"/>
    </source>
</evidence>
<dbReference type="InterPro" id="IPR050564">
    <property type="entry name" value="F420-G6PD/mer"/>
</dbReference>
<dbReference type="Gene3D" id="3.20.20.30">
    <property type="entry name" value="Luciferase-like domain"/>
    <property type="match status" value="1"/>
</dbReference>
<name>A0A938YG64_9ACTN</name>
<sequence length="348" mass="36922">MVQCQPHPAHPAHPSTTREFALEINCAFATSVATPDHIVRAEQLGYQRAWCYDSPSIYADVWMALAVAAVRTSRIRVGVGVVTPHVRHVLANAAATAHLAALAPGRTDLVVGSGFTSSALIGRKSARWVDVEQYVLALRALLAGESVEWDGSTVALLHGEASGVRLPVDVPIWIAAHGPKGFAVADRVADGVLTNPLHGKDRMADEGPCSITFQGTVLDDGESADDPRVLAAAGPGAALALHMGEYGPVAGHPDQVGHAAELAAVPEHRRHLETHRGHLIEANEIDQRYLSGELVLRTTMTGDRQEVARRLAALRDAGATAVLYQPAGPDIPRELETFAEAAALIDQV</sequence>
<evidence type="ECO:0000313" key="3">
    <source>
        <dbReference type="EMBL" id="MBM9467223.1"/>
    </source>
</evidence>
<reference evidence="3" key="1">
    <citation type="submission" date="2021-01" db="EMBL/GenBank/DDBJ databases">
        <title>YIM 132084 draft genome.</title>
        <authorList>
            <person name="An D."/>
        </authorList>
    </citation>
    <scope>NUCLEOTIDE SEQUENCE</scope>
    <source>
        <strain evidence="3">YIM 132084</strain>
    </source>
</reference>
<dbReference type="Pfam" id="PF00296">
    <property type="entry name" value="Bac_luciferase"/>
    <property type="match status" value="1"/>
</dbReference>
<dbReference type="InterPro" id="IPR011251">
    <property type="entry name" value="Luciferase-like_dom"/>
</dbReference>
<dbReference type="GO" id="GO:0016705">
    <property type="term" value="F:oxidoreductase activity, acting on paired donors, with incorporation or reduction of molecular oxygen"/>
    <property type="evidence" value="ECO:0007669"/>
    <property type="project" value="InterPro"/>
</dbReference>
<keyword evidence="1" id="KW-0560">Oxidoreductase</keyword>
<proteinExistence type="predicted"/>
<evidence type="ECO:0000313" key="4">
    <source>
        <dbReference type="Proteomes" id="UP000663792"/>
    </source>
</evidence>
<accession>A0A938YG64</accession>
<feature type="domain" description="Luciferase-like" evidence="2">
    <location>
        <begin position="36"/>
        <end position="320"/>
    </location>
</feature>
<gene>
    <name evidence="3" type="ORF">JL106_08020</name>
</gene>
<dbReference type="SUPFAM" id="SSF51679">
    <property type="entry name" value="Bacterial luciferase-like"/>
    <property type="match status" value="1"/>
</dbReference>
<dbReference type="AlphaFoldDB" id="A0A938YG64"/>
<dbReference type="EMBL" id="JAERWK010000010">
    <property type="protein sequence ID" value="MBM9467223.1"/>
    <property type="molecule type" value="Genomic_DNA"/>
</dbReference>
<keyword evidence="4" id="KW-1185">Reference proteome</keyword>
<dbReference type="Proteomes" id="UP000663792">
    <property type="component" value="Unassembled WGS sequence"/>
</dbReference>
<dbReference type="InterPro" id="IPR036661">
    <property type="entry name" value="Luciferase-like_sf"/>
</dbReference>
<evidence type="ECO:0000256" key="1">
    <source>
        <dbReference type="ARBA" id="ARBA00023002"/>
    </source>
</evidence>
<comment type="caution">
    <text evidence="3">The sequence shown here is derived from an EMBL/GenBank/DDBJ whole genome shotgun (WGS) entry which is preliminary data.</text>
</comment>